<feature type="signal peptide" evidence="15">
    <location>
        <begin position="1"/>
        <end position="35"/>
    </location>
</feature>
<evidence type="ECO:0000256" key="4">
    <source>
        <dbReference type="ARBA" id="ARBA00022448"/>
    </source>
</evidence>
<feature type="transmembrane region" description="Helical" evidence="14">
    <location>
        <begin position="477"/>
        <end position="503"/>
    </location>
</feature>
<feature type="transmembrane region" description="Helical" evidence="14">
    <location>
        <begin position="354"/>
        <end position="379"/>
    </location>
</feature>
<feature type="transmembrane region" description="Helical" evidence="14">
    <location>
        <begin position="446"/>
        <end position="465"/>
    </location>
</feature>
<keyword evidence="9" id="KW-0915">Sodium</keyword>
<feature type="transmembrane region" description="Helical" evidence="14">
    <location>
        <begin position="89"/>
        <end position="106"/>
    </location>
</feature>
<feature type="chain" id="PRO_5017391333" evidence="15">
    <location>
        <begin position="36"/>
        <end position="672"/>
    </location>
</feature>
<evidence type="ECO:0000256" key="12">
    <source>
        <dbReference type="ARBA" id="ARBA00023201"/>
    </source>
</evidence>
<evidence type="ECO:0000256" key="11">
    <source>
        <dbReference type="ARBA" id="ARBA00023136"/>
    </source>
</evidence>
<evidence type="ECO:0000256" key="1">
    <source>
        <dbReference type="ARBA" id="ARBA00004195"/>
    </source>
</evidence>
<evidence type="ECO:0000256" key="8">
    <source>
        <dbReference type="ARBA" id="ARBA00022989"/>
    </source>
</evidence>
<dbReference type="GO" id="GO:0051453">
    <property type="term" value="P:regulation of intracellular pH"/>
    <property type="evidence" value="ECO:0007669"/>
    <property type="project" value="TreeGrafter"/>
</dbReference>
<keyword evidence="18" id="KW-1185">Reference proteome</keyword>
<dbReference type="PRINTS" id="PR01084">
    <property type="entry name" value="NAHEXCHNGR"/>
</dbReference>
<dbReference type="GeneTree" id="ENSGT00940000153460"/>
<dbReference type="PANTHER" id="PTHR10110">
    <property type="entry name" value="SODIUM/HYDROGEN EXCHANGER"/>
    <property type="match status" value="1"/>
</dbReference>
<reference evidence="17" key="1">
    <citation type="submission" date="2025-08" db="UniProtKB">
        <authorList>
            <consortium name="Ensembl"/>
        </authorList>
    </citation>
    <scope>IDENTIFICATION</scope>
</reference>
<dbReference type="PANTHER" id="PTHR10110:SF153">
    <property type="entry name" value="SODIUM_HYDROGEN EXCHANGER"/>
    <property type="match status" value="1"/>
</dbReference>
<name>A0A3B3QT86_9TELE</name>
<dbReference type="Proteomes" id="UP000261540">
    <property type="component" value="Unplaced"/>
</dbReference>
<evidence type="ECO:0000313" key="18">
    <source>
        <dbReference type="Proteomes" id="UP000261540"/>
    </source>
</evidence>
<feature type="transmembrane region" description="Helical" evidence="14">
    <location>
        <begin position="414"/>
        <end position="434"/>
    </location>
</feature>
<evidence type="ECO:0000256" key="7">
    <source>
        <dbReference type="ARBA" id="ARBA00022753"/>
    </source>
</evidence>
<feature type="domain" description="Cation/H+ exchanger transmembrane" evidence="16">
    <location>
        <begin position="417"/>
        <end position="499"/>
    </location>
</feature>
<keyword evidence="12" id="KW-0739">Sodium transport</keyword>
<comment type="subcellular location">
    <subcellularLocation>
        <location evidence="2">Cell membrane</location>
        <topology evidence="2">Multi-pass membrane protein</topology>
    </subcellularLocation>
    <subcellularLocation>
        <location evidence="1">Recycling endosome membrane</location>
        <topology evidence="1">Multi-pass membrane protein</topology>
    </subcellularLocation>
</comment>
<evidence type="ECO:0000256" key="14">
    <source>
        <dbReference type="SAM" id="Phobius"/>
    </source>
</evidence>
<feature type="region of interest" description="Disordered" evidence="13">
    <location>
        <begin position="651"/>
        <end position="672"/>
    </location>
</feature>
<dbReference type="GO" id="GO:0015386">
    <property type="term" value="F:potassium:proton antiporter activity"/>
    <property type="evidence" value="ECO:0007669"/>
    <property type="project" value="TreeGrafter"/>
</dbReference>
<feature type="transmembrane region" description="Helical" evidence="14">
    <location>
        <begin position="59"/>
        <end position="77"/>
    </location>
</feature>
<reference evidence="17" key="2">
    <citation type="submission" date="2025-09" db="UniProtKB">
        <authorList>
            <consortium name="Ensembl"/>
        </authorList>
    </citation>
    <scope>IDENTIFICATION</scope>
</reference>
<feature type="transmembrane region" description="Helical" evidence="14">
    <location>
        <begin position="197"/>
        <end position="223"/>
    </location>
</feature>
<evidence type="ECO:0000256" key="6">
    <source>
        <dbReference type="ARBA" id="ARBA00022692"/>
    </source>
</evidence>
<feature type="domain" description="Cation/H+ exchanger transmembrane" evidence="16">
    <location>
        <begin position="70"/>
        <end position="392"/>
    </location>
</feature>
<dbReference type="GO" id="GO:0015385">
    <property type="term" value="F:sodium:proton antiporter activity"/>
    <property type="evidence" value="ECO:0007669"/>
    <property type="project" value="InterPro"/>
</dbReference>
<keyword evidence="4" id="KW-0813">Transport</keyword>
<dbReference type="InterPro" id="IPR004709">
    <property type="entry name" value="NaH_exchanger"/>
</dbReference>
<evidence type="ECO:0000256" key="9">
    <source>
        <dbReference type="ARBA" id="ARBA00023053"/>
    </source>
</evidence>
<dbReference type="AlphaFoldDB" id="A0A3B3QT86"/>
<dbReference type="GO" id="GO:0055038">
    <property type="term" value="C:recycling endosome membrane"/>
    <property type="evidence" value="ECO:0007669"/>
    <property type="project" value="UniProtKB-SubCell"/>
</dbReference>
<dbReference type="GO" id="GO:0098719">
    <property type="term" value="P:sodium ion import across plasma membrane"/>
    <property type="evidence" value="ECO:0007669"/>
    <property type="project" value="TreeGrafter"/>
</dbReference>
<keyword evidence="6 14" id="KW-0812">Transmembrane</keyword>
<dbReference type="InterPro" id="IPR002090">
    <property type="entry name" value="NHE-6/7/9"/>
</dbReference>
<feature type="transmembrane region" description="Helical" evidence="14">
    <location>
        <begin position="312"/>
        <end position="334"/>
    </location>
</feature>
<proteinExistence type="inferred from homology"/>
<accession>A0A3B3QT86</accession>
<dbReference type="PRINTS" id="PR01088">
    <property type="entry name" value="NAHEXCHNGR6"/>
</dbReference>
<feature type="transmembrane region" description="Helical" evidence="14">
    <location>
        <begin position="168"/>
        <end position="185"/>
    </location>
</feature>
<keyword evidence="10" id="KW-0406">Ion transport</keyword>
<sequence length="672" mass="74014">MKSRTRNGTAHSGRKALPLSILGGLLICLCAASRADDSSMENIVTEKQAEESHRQDSANLLIFIMLLTLTILTIWLFKHRRFRFLHETGLAMIYGLLVGVVLRYGIHVPRDINNVTLSCHVNASPATLLVNVSGRFYEYTLKGEINANEVNEVQDNEMLRKVTFDPEVFFNILLPPVIFHAGYSLKRRHFFRNMGSILAYAFMGTVVSCFVIGMVMYGCVMLMKQVGQLAGDFFFTDCLFFGAIVSATDPVTVLAIFNELQVDVDLYALLFGESVLNDAVAIVLSSSIVAYQPTGDNSHTFEAMAMLKSFGVFLGVFSGSFALGLATGVMTALISSPHSSLRDFPLLETALFFLMSWSTFLLAEACGFTGVVAVLFCGITQAHYTYNNLSPESQDRTKQVGGIQVPRNTDQDKWLELAVFLGRAANIYPLSLLLNLGRKNKIGSNFQHVMMFAGLRGAMAFALSIRDTATYARQMMFSTTLLIVFFTVWVCGGGTTQMLSLLLAPLRLKRCVCVLEQLNAPDGSERRAKHDSAWPFRLWYNFDHNYLKPILTHSGPPLTATLPACWGPLARCLTSPQAYENEGQLHDDDSDLILNDGDISLTYGDVAVSTDASGVRGCSAMTSDEALDRELASGENELVIRGTRLVLPMDDTEPPLALAPPPSGSDLRRLRE</sequence>
<evidence type="ECO:0000256" key="10">
    <source>
        <dbReference type="ARBA" id="ARBA00023065"/>
    </source>
</evidence>
<evidence type="ECO:0000313" key="17">
    <source>
        <dbReference type="Ensembl" id="ENSPKIP00000009842.1"/>
    </source>
</evidence>
<evidence type="ECO:0000259" key="16">
    <source>
        <dbReference type="Pfam" id="PF00999"/>
    </source>
</evidence>
<keyword evidence="5" id="KW-1003">Cell membrane</keyword>
<evidence type="ECO:0000256" key="5">
    <source>
        <dbReference type="ARBA" id="ARBA00022475"/>
    </source>
</evidence>
<keyword evidence="11 14" id="KW-0472">Membrane</keyword>
<evidence type="ECO:0000256" key="15">
    <source>
        <dbReference type="SAM" id="SignalP"/>
    </source>
</evidence>
<dbReference type="InterPro" id="IPR006153">
    <property type="entry name" value="Cation/H_exchanger_TM"/>
</dbReference>
<dbReference type="InterPro" id="IPR018422">
    <property type="entry name" value="Cation/H_exchanger_CPA1"/>
</dbReference>
<dbReference type="Gene3D" id="6.10.140.1330">
    <property type="match status" value="1"/>
</dbReference>
<dbReference type="Pfam" id="PF00999">
    <property type="entry name" value="Na_H_Exchanger"/>
    <property type="match status" value="2"/>
</dbReference>
<organism evidence="17 18">
    <name type="scientific">Paramormyrops kingsleyae</name>
    <dbReference type="NCBI Taxonomy" id="1676925"/>
    <lineage>
        <taxon>Eukaryota</taxon>
        <taxon>Metazoa</taxon>
        <taxon>Chordata</taxon>
        <taxon>Craniata</taxon>
        <taxon>Vertebrata</taxon>
        <taxon>Euteleostomi</taxon>
        <taxon>Actinopterygii</taxon>
        <taxon>Neopterygii</taxon>
        <taxon>Teleostei</taxon>
        <taxon>Osteoglossocephala</taxon>
        <taxon>Osteoglossomorpha</taxon>
        <taxon>Osteoglossiformes</taxon>
        <taxon>Mormyridae</taxon>
        <taxon>Paramormyrops</taxon>
    </lineage>
</organism>
<dbReference type="GO" id="GO:0005886">
    <property type="term" value="C:plasma membrane"/>
    <property type="evidence" value="ECO:0007669"/>
    <property type="project" value="UniProtKB-SubCell"/>
</dbReference>
<evidence type="ECO:0000256" key="13">
    <source>
        <dbReference type="SAM" id="MobiDB-lite"/>
    </source>
</evidence>
<evidence type="ECO:0000256" key="3">
    <source>
        <dbReference type="ARBA" id="ARBA00007367"/>
    </source>
</evidence>
<evidence type="ECO:0000256" key="2">
    <source>
        <dbReference type="ARBA" id="ARBA00004651"/>
    </source>
</evidence>
<keyword evidence="15" id="KW-0732">Signal</keyword>
<keyword evidence="7" id="KW-0967">Endosome</keyword>
<dbReference type="STRING" id="1676925.ENSPKIP00000009842"/>
<comment type="similarity">
    <text evidence="3">Belongs to the monovalent cation:proton antiporter 1 (CPA1) transporter (TC 2.A.36) family.</text>
</comment>
<dbReference type="Ensembl" id="ENSPKIT00000033954.1">
    <property type="protein sequence ID" value="ENSPKIP00000009842.1"/>
    <property type="gene ID" value="ENSPKIG00000024782.1"/>
</dbReference>
<protein>
    <submittedName>
        <fullName evidence="17">Solute carrier family 9 member 6b</fullName>
    </submittedName>
</protein>
<keyword evidence="8 14" id="KW-1133">Transmembrane helix</keyword>